<evidence type="ECO:0000256" key="1">
    <source>
        <dbReference type="SAM" id="SignalP"/>
    </source>
</evidence>
<reference evidence="2 3" key="1">
    <citation type="submission" date="2021-03" db="EMBL/GenBank/DDBJ databases">
        <title>Novel species identification of genus Shewanella.</title>
        <authorList>
            <person name="Liu G."/>
            <person name="Zhang Q."/>
        </authorList>
    </citation>
    <scope>NUCLEOTIDE SEQUENCE [LARGE SCALE GENOMIC DNA]</scope>
    <source>
        <strain evidence="2 3">FJAT-51800</strain>
    </source>
</reference>
<keyword evidence="1" id="KW-0732">Signal</keyword>
<accession>A0ABX7QPB4</accession>
<proteinExistence type="predicted"/>
<feature type="chain" id="PRO_5047034642" evidence="1">
    <location>
        <begin position="22"/>
        <end position="128"/>
    </location>
</feature>
<name>A0ABX7QPB4_9GAMM</name>
<protein>
    <submittedName>
        <fullName evidence="2">Uncharacterized protein</fullName>
    </submittedName>
</protein>
<organism evidence="2 3">
    <name type="scientific">Shewanella avicenniae</name>
    <dbReference type="NCBI Taxonomy" id="2814294"/>
    <lineage>
        <taxon>Bacteria</taxon>
        <taxon>Pseudomonadati</taxon>
        <taxon>Pseudomonadota</taxon>
        <taxon>Gammaproteobacteria</taxon>
        <taxon>Alteromonadales</taxon>
        <taxon>Shewanellaceae</taxon>
        <taxon>Shewanella</taxon>
    </lineage>
</organism>
<evidence type="ECO:0000313" key="2">
    <source>
        <dbReference type="EMBL" id="QSX32771.1"/>
    </source>
</evidence>
<evidence type="ECO:0000313" key="3">
    <source>
        <dbReference type="Proteomes" id="UP000662770"/>
    </source>
</evidence>
<dbReference type="RefSeq" id="WP_207354011.1">
    <property type="nucleotide sequence ID" value="NZ_CP071503.1"/>
</dbReference>
<sequence>MSAQIAIAVMFLLSCCIDAKAWQRLTSRQASQHPGEANLEVMMTVKNSQYAMQTEGALHLDSEADASHADNLRISLTASALAQLTERGIVNPARYFMGKQLEIHGAVMQINGRAVLPITQADQIVELR</sequence>
<dbReference type="EMBL" id="CP071503">
    <property type="protein sequence ID" value="QSX32771.1"/>
    <property type="molecule type" value="Genomic_DNA"/>
</dbReference>
<feature type="signal peptide" evidence="1">
    <location>
        <begin position="1"/>
        <end position="21"/>
    </location>
</feature>
<keyword evidence="3" id="KW-1185">Reference proteome</keyword>
<gene>
    <name evidence="2" type="ORF">JYB87_13595</name>
</gene>
<dbReference type="Proteomes" id="UP000662770">
    <property type="component" value="Chromosome"/>
</dbReference>